<protein>
    <recommendedName>
        <fullName evidence="5">CDR ABC transporter domain-containing protein</fullName>
    </recommendedName>
</protein>
<keyword evidence="4" id="KW-1185">Reference proteome</keyword>
<sequence>MLTPIEEIEGCDAAKFNVTSPICLAGNGIEILKSLGFTPSYYWVNVAILAVMMLFIRALALAFFIIRVRKG</sequence>
<keyword evidence="1" id="KW-1133">Transmembrane helix</keyword>
<organism evidence="3 4">
    <name type="scientific">Oesophagostomum dentatum</name>
    <name type="common">Nodular worm</name>
    <dbReference type="NCBI Taxonomy" id="61180"/>
    <lineage>
        <taxon>Eukaryota</taxon>
        <taxon>Metazoa</taxon>
        <taxon>Ecdysozoa</taxon>
        <taxon>Nematoda</taxon>
        <taxon>Chromadorea</taxon>
        <taxon>Rhabditida</taxon>
        <taxon>Rhabditina</taxon>
        <taxon>Rhabditomorpha</taxon>
        <taxon>Strongyloidea</taxon>
        <taxon>Strongylidae</taxon>
        <taxon>Oesophagostomum</taxon>
    </lineage>
</organism>
<reference evidence="3 4" key="1">
    <citation type="submission" date="2014-03" db="EMBL/GenBank/DDBJ databases">
        <title>Draft genome of the hookworm Oesophagostomum dentatum.</title>
        <authorList>
            <person name="Mitreva M."/>
        </authorList>
    </citation>
    <scope>NUCLEOTIDE SEQUENCE [LARGE SCALE GENOMIC DNA]</scope>
    <source>
        <strain evidence="3 4">OD-Hann</strain>
    </source>
</reference>
<dbReference type="EMBL" id="KN551914">
    <property type="protein sequence ID" value="KHJ91628.1"/>
    <property type="molecule type" value="Genomic_DNA"/>
</dbReference>
<evidence type="ECO:0000313" key="2">
    <source>
        <dbReference type="EMBL" id="KHJ78965.1"/>
    </source>
</evidence>
<feature type="transmembrane region" description="Helical" evidence="1">
    <location>
        <begin position="42"/>
        <end position="66"/>
    </location>
</feature>
<proteinExistence type="predicted"/>
<evidence type="ECO:0000256" key="1">
    <source>
        <dbReference type="SAM" id="Phobius"/>
    </source>
</evidence>
<accession>A0A0B1T299</accession>
<name>A0A0B1T299_OESDE</name>
<evidence type="ECO:0000313" key="4">
    <source>
        <dbReference type="Proteomes" id="UP000053660"/>
    </source>
</evidence>
<keyword evidence="1" id="KW-0472">Membrane</keyword>
<dbReference type="AlphaFoldDB" id="A0A0B1T299"/>
<gene>
    <name evidence="3" type="ORF">OESDEN_08505</name>
    <name evidence="2" type="ORF">OESDEN_21405</name>
</gene>
<evidence type="ECO:0008006" key="5">
    <source>
        <dbReference type="Google" id="ProtNLM"/>
    </source>
</evidence>
<evidence type="ECO:0000313" key="3">
    <source>
        <dbReference type="EMBL" id="KHJ91628.1"/>
    </source>
</evidence>
<dbReference type="Proteomes" id="UP000053660">
    <property type="component" value="Unassembled WGS sequence"/>
</dbReference>
<keyword evidence="1" id="KW-0812">Transmembrane</keyword>
<dbReference type="EMBL" id="KN607741">
    <property type="protein sequence ID" value="KHJ78965.1"/>
    <property type="molecule type" value="Genomic_DNA"/>
</dbReference>